<keyword evidence="3" id="KW-0804">Transcription</keyword>
<dbReference type="Pfam" id="PF00249">
    <property type="entry name" value="Myb_DNA-binding"/>
    <property type="match status" value="1"/>
</dbReference>
<evidence type="ECO:0000256" key="5">
    <source>
        <dbReference type="SAM" id="MobiDB-lite"/>
    </source>
</evidence>
<dbReference type="InterPro" id="IPR001005">
    <property type="entry name" value="SANT/Myb"/>
</dbReference>
<evidence type="ECO:0000256" key="2">
    <source>
        <dbReference type="ARBA" id="ARBA00023015"/>
    </source>
</evidence>
<dbReference type="SUPFAM" id="SSF46689">
    <property type="entry name" value="Homeodomain-like"/>
    <property type="match status" value="1"/>
</dbReference>
<name>A0ABU6TSL7_9FABA</name>
<keyword evidence="2" id="KW-0805">Transcription regulation</keyword>
<dbReference type="Gene3D" id="1.10.10.60">
    <property type="entry name" value="Homeodomain-like"/>
    <property type="match status" value="1"/>
</dbReference>
<keyword evidence="4" id="KW-0539">Nucleus</keyword>
<dbReference type="InterPro" id="IPR009057">
    <property type="entry name" value="Homeodomain-like_sf"/>
</dbReference>
<gene>
    <name evidence="7" type="ORF">PIB30_082048</name>
</gene>
<dbReference type="Proteomes" id="UP001341840">
    <property type="component" value="Unassembled WGS sequence"/>
</dbReference>
<feature type="compositionally biased region" description="Acidic residues" evidence="5">
    <location>
        <begin position="46"/>
        <end position="61"/>
    </location>
</feature>
<evidence type="ECO:0000313" key="8">
    <source>
        <dbReference type="Proteomes" id="UP001341840"/>
    </source>
</evidence>
<evidence type="ECO:0000256" key="4">
    <source>
        <dbReference type="ARBA" id="ARBA00023242"/>
    </source>
</evidence>
<evidence type="ECO:0000313" key="7">
    <source>
        <dbReference type="EMBL" id="MED6151392.1"/>
    </source>
</evidence>
<feature type="compositionally biased region" description="Low complexity" evidence="5">
    <location>
        <begin position="13"/>
        <end position="36"/>
    </location>
</feature>
<dbReference type="PANTHER" id="PTHR31314">
    <property type="entry name" value="MYB FAMILY TRANSCRIPTION FACTOR PHL7-LIKE"/>
    <property type="match status" value="1"/>
</dbReference>
<feature type="region of interest" description="Disordered" evidence="5">
    <location>
        <begin position="366"/>
        <end position="393"/>
    </location>
</feature>
<dbReference type="EMBL" id="JASCZI010091869">
    <property type="protein sequence ID" value="MED6151392.1"/>
    <property type="molecule type" value="Genomic_DNA"/>
</dbReference>
<evidence type="ECO:0000256" key="3">
    <source>
        <dbReference type="ARBA" id="ARBA00023163"/>
    </source>
</evidence>
<feature type="region of interest" description="Disordered" evidence="5">
    <location>
        <begin position="1"/>
        <end position="105"/>
    </location>
</feature>
<dbReference type="PROSITE" id="PS51294">
    <property type="entry name" value="HTH_MYB"/>
    <property type="match status" value="1"/>
</dbReference>
<dbReference type="NCBIfam" id="TIGR01557">
    <property type="entry name" value="myb_SHAQKYF"/>
    <property type="match status" value="1"/>
</dbReference>
<keyword evidence="8" id="KW-1185">Reference proteome</keyword>
<comment type="caution">
    <text evidence="7">The sequence shown here is derived from an EMBL/GenBank/DDBJ whole genome shotgun (WGS) entry which is preliminary data.</text>
</comment>
<dbReference type="InterPro" id="IPR046955">
    <property type="entry name" value="PHR1-like"/>
</dbReference>
<feature type="compositionally biased region" description="Basic and acidic residues" evidence="5">
    <location>
        <begin position="1"/>
        <end position="12"/>
    </location>
</feature>
<proteinExistence type="predicted"/>
<dbReference type="InterPro" id="IPR017930">
    <property type="entry name" value="Myb_dom"/>
</dbReference>
<evidence type="ECO:0000256" key="1">
    <source>
        <dbReference type="ARBA" id="ARBA00004123"/>
    </source>
</evidence>
<accession>A0ABU6TSL7</accession>
<dbReference type="InterPro" id="IPR006447">
    <property type="entry name" value="Myb_dom_plants"/>
</dbReference>
<sequence>MSEGFEIHHQENNEGSSGGKSSSNNDNEGEENSLGSCSLKCSSFDLNEEAGSSEEEEEENNNEEKEGKEEDNDEEGNSSRNRRSSSSTNSREEGKRSSGSGVRQYVRSKMPRLRWTPDLHLSFVHAVQRLGGQERATPKLVLQLMNVRGLSIAHVKSHLQMYRSKKLDDSGQVVRSETQRSKNEVGGMMYERMMMKSSPHQHFKMGNGGIILTTPFSLPHSKPSNHLWHLNHHHHQQLPFTRRPSYPTPPLMQNQLMDAAAGSRITPMRPSRFLEEKKWPPFETHWKFKRLPITNNIIPTTLASSQLSSTAVNLVHQFPTTTATTTPSDFITFGDTRIRDYLSNSKLNNNQDKLQKEKQWVPDLQLGLSHHPKDGDNNDGTGTPEINTKLSLS</sequence>
<comment type="subcellular location">
    <subcellularLocation>
        <location evidence="1">Nucleus</location>
    </subcellularLocation>
</comment>
<evidence type="ECO:0000259" key="6">
    <source>
        <dbReference type="PROSITE" id="PS51294"/>
    </source>
</evidence>
<feature type="compositionally biased region" description="Polar residues" evidence="5">
    <location>
        <begin position="378"/>
        <end position="393"/>
    </location>
</feature>
<reference evidence="7 8" key="1">
    <citation type="journal article" date="2023" name="Plants (Basel)">
        <title>Bridging the Gap: Combining Genomics and Transcriptomics Approaches to Understand Stylosanthes scabra, an Orphan Legume from the Brazilian Caatinga.</title>
        <authorList>
            <person name="Ferreira-Neto J.R.C."/>
            <person name="da Silva M.D."/>
            <person name="Binneck E."/>
            <person name="de Melo N.F."/>
            <person name="da Silva R.H."/>
            <person name="de Melo A.L.T.M."/>
            <person name="Pandolfi V."/>
            <person name="Bustamante F.O."/>
            <person name="Brasileiro-Vidal A.C."/>
            <person name="Benko-Iseppon A.M."/>
        </authorList>
    </citation>
    <scope>NUCLEOTIDE SEQUENCE [LARGE SCALE GENOMIC DNA]</scope>
    <source>
        <tissue evidence="7">Leaves</tissue>
    </source>
</reference>
<dbReference type="PANTHER" id="PTHR31314:SF164">
    <property type="entry name" value="HTH MYB-TYPE DOMAIN-CONTAINING PROTEIN"/>
    <property type="match status" value="1"/>
</dbReference>
<feature type="domain" description="HTH myb-type" evidence="6">
    <location>
        <begin position="107"/>
        <end position="167"/>
    </location>
</feature>
<organism evidence="7 8">
    <name type="scientific">Stylosanthes scabra</name>
    <dbReference type="NCBI Taxonomy" id="79078"/>
    <lineage>
        <taxon>Eukaryota</taxon>
        <taxon>Viridiplantae</taxon>
        <taxon>Streptophyta</taxon>
        <taxon>Embryophyta</taxon>
        <taxon>Tracheophyta</taxon>
        <taxon>Spermatophyta</taxon>
        <taxon>Magnoliopsida</taxon>
        <taxon>eudicotyledons</taxon>
        <taxon>Gunneridae</taxon>
        <taxon>Pentapetalae</taxon>
        <taxon>rosids</taxon>
        <taxon>fabids</taxon>
        <taxon>Fabales</taxon>
        <taxon>Fabaceae</taxon>
        <taxon>Papilionoideae</taxon>
        <taxon>50 kb inversion clade</taxon>
        <taxon>dalbergioids sensu lato</taxon>
        <taxon>Dalbergieae</taxon>
        <taxon>Pterocarpus clade</taxon>
        <taxon>Stylosanthes</taxon>
    </lineage>
</organism>
<protein>
    <recommendedName>
        <fullName evidence="6">HTH myb-type domain-containing protein</fullName>
    </recommendedName>
</protein>